<proteinExistence type="predicted"/>
<dbReference type="EMBL" id="CM047750">
    <property type="protein sequence ID" value="KAJ0007437.1"/>
    <property type="molecule type" value="Genomic_DNA"/>
</dbReference>
<accession>A0ACC0X1B3</accession>
<organism evidence="1 2">
    <name type="scientific">Pistacia integerrima</name>
    <dbReference type="NCBI Taxonomy" id="434235"/>
    <lineage>
        <taxon>Eukaryota</taxon>
        <taxon>Viridiplantae</taxon>
        <taxon>Streptophyta</taxon>
        <taxon>Embryophyta</taxon>
        <taxon>Tracheophyta</taxon>
        <taxon>Spermatophyta</taxon>
        <taxon>Magnoliopsida</taxon>
        <taxon>eudicotyledons</taxon>
        <taxon>Gunneridae</taxon>
        <taxon>Pentapetalae</taxon>
        <taxon>rosids</taxon>
        <taxon>malvids</taxon>
        <taxon>Sapindales</taxon>
        <taxon>Anacardiaceae</taxon>
        <taxon>Pistacia</taxon>
    </lineage>
</organism>
<keyword evidence="2" id="KW-1185">Reference proteome</keyword>
<comment type="caution">
    <text evidence="1">The sequence shown here is derived from an EMBL/GenBank/DDBJ whole genome shotgun (WGS) entry which is preliminary data.</text>
</comment>
<evidence type="ECO:0000313" key="1">
    <source>
        <dbReference type="EMBL" id="KAJ0007437.1"/>
    </source>
</evidence>
<dbReference type="Proteomes" id="UP001163603">
    <property type="component" value="Chromosome 15"/>
</dbReference>
<protein>
    <submittedName>
        <fullName evidence="1">Uncharacterized protein</fullName>
    </submittedName>
</protein>
<sequence>MEKNILRCCNYSFLKLNSFQQIILWLLQKKKKKKITYLKYLVLVLERSCLQRQSPRITNPKKTIQKILYFNVACINVTQDSQHYKRVMENFS</sequence>
<evidence type="ECO:0000313" key="2">
    <source>
        <dbReference type="Proteomes" id="UP001163603"/>
    </source>
</evidence>
<gene>
    <name evidence="1" type="ORF">Pint_29761</name>
</gene>
<name>A0ACC0X1B3_9ROSI</name>
<reference evidence="2" key="1">
    <citation type="journal article" date="2023" name="G3 (Bethesda)">
        <title>Genome assembly and association tests identify interacting loci associated with vigor, precocity, and sex in interspecific pistachio rootstocks.</title>
        <authorList>
            <person name="Palmer W."/>
            <person name="Jacygrad E."/>
            <person name="Sagayaradj S."/>
            <person name="Cavanaugh K."/>
            <person name="Han R."/>
            <person name="Bertier L."/>
            <person name="Beede B."/>
            <person name="Kafkas S."/>
            <person name="Golino D."/>
            <person name="Preece J."/>
            <person name="Michelmore R."/>
        </authorList>
    </citation>
    <scope>NUCLEOTIDE SEQUENCE [LARGE SCALE GENOMIC DNA]</scope>
</reference>